<organism evidence="3 4">
    <name type="scientific">Nonomuraea rhodomycinica</name>
    <dbReference type="NCBI Taxonomy" id="1712872"/>
    <lineage>
        <taxon>Bacteria</taxon>
        <taxon>Bacillati</taxon>
        <taxon>Actinomycetota</taxon>
        <taxon>Actinomycetes</taxon>
        <taxon>Streptosporangiales</taxon>
        <taxon>Streptosporangiaceae</taxon>
        <taxon>Nonomuraea</taxon>
    </lineage>
</organism>
<dbReference type="AlphaFoldDB" id="A0A7Y6MDG5"/>
<accession>A0A7Y6MDG5</accession>
<dbReference type="RefSeq" id="WP_175602107.1">
    <property type="nucleotide sequence ID" value="NZ_JABWGO010000004.1"/>
</dbReference>
<gene>
    <name evidence="3" type="ORF">HT134_21030</name>
</gene>
<evidence type="ECO:0000313" key="3">
    <source>
        <dbReference type="EMBL" id="NUW42604.1"/>
    </source>
</evidence>
<proteinExistence type="predicted"/>
<dbReference type="InterPro" id="IPR025565">
    <property type="entry name" value="DUF4328"/>
</dbReference>
<dbReference type="EMBL" id="JABWGO010000004">
    <property type="protein sequence ID" value="NUW42604.1"/>
    <property type="molecule type" value="Genomic_DNA"/>
</dbReference>
<comment type="caution">
    <text evidence="3">The sequence shown here is derived from an EMBL/GenBank/DDBJ whole genome shotgun (WGS) entry which is preliminary data.</text>
</comment>
<dbReference type="Pfam" id="PF14219">
    <property type="entry name" value="DUF4328"/>
    <property type="match status" value="1"/>
</dbReference>
<keyword evidence="4" id="KW-1185">Reference proteome</keyword>
<evidence type="ECO:0000313" key="4">
    <source>
        <dbReference type="Proteomes" id="UP000546126"/>
    </source>
</evidence>
<keyword evidence="1" id="KW-1133">Transmembrane helix</keyword>
<evidence type="ECO:0000259" key="2">
    <source>
        <dbReference type="Pfam" id="PF14219"/>
    </source>
</evidence>
<feature type="transmembrane region" description="Helical" evidence="1">
    <location>
        <begin position="145"/>
        <end position="168"/>
    </location>
</feature>
<feature type="transmembrane region" description="Helical" evidence="1">
    <location>
        <begin position="180"/>
        <end position="199"/>
    </location>
</feature>
<keyword evidence="1" id="KW-0812">Transmembrane</keyword>
<feature type="domain" description="DUF4328" evidence="2">
    <location>
        <begin position="63"/>
        <end position="203"/>
    </location>
</feature>
<sequence length="236" mass="24479">MARGENNVRYAQAPPTRAASAVYASLAAQVLCLGALVTFELVRGRSLAAQLAAFDGRPRGAEAEAVVGAVTLFAVLILLLGVATIACAAAYTTWLIRARHVGDRHAPAGPVAAAWLIPGVNLVAPVLLVDALWRGSLPPDGRRRRWLALLAAWWASWLTTLALVTVRLPLETSADGLTGVGVPELVALSAAALLCAATVREITAVQCAARGVAVPTLLRLRRPAAPPESAPLGQAS</sequence>
<name>A0A7Y6MDG5_9ACTN</name>
<feature type="transmembrane region" description="Helical" evidence="1">
    <location>
        <begin position="111"/>
        <end position="133"/>
    </location>
</feature>
<protein>
    <submittedName>
        <fullName evidence="3">DUF4328 domain-containing protein</fullName>
    </submittedName>
</protein>
<evidence type="ECO:0000256" key="1">
    <source>
        <dbReference type="SAM" id="Phobius"/>
    </source>
</evidence>
<dbReference type="Proteomes" id="UP000546126">
    <property type="component" value="Unassembled WGS sequence"/>
</dbReference>
<reference evidence="3 4" key="1">
    <citation type="submission" date="2020-06" db="EMBL/GenBank/DDBJ databases">
        <authorList>
            <person name="Chanama M."/>
        </authorList>
    </citation>
    <scope>NUCLEOTIDE SEQUENCE [LARGE SCALE GENOMIC DNA]</scope>
    <source>
        <strain evidence="3 4">TBRC6557</strain>
    </source>
</reference>
<feature type="transmembrane region" description="Helical" evidence="1">
    <location>
        <begin position="63"/>
        <end position="91"/>
    </location>
</feature>
<keyword evidence="1" id="KW-0472">Membrane</keyword>